<feature type="transmembrane region" description="Helical" evidence="12">
    <location>
        <begin position="151"/>
        <end position="167"/>
    </location>
</feature>
<dbReference type="CDD" id="cd03505">
    <property type="entry name" value="Delta9-FADS-like"/>
    <property type="match status" value="1"/>
</dbReference>
<dbReference type="AlphaFoldDB" id="A0A1N6D190"/>
<dbReference type="GO" id="GO:0006633">
    <property type="term" value="P:fatty acid biosynthetic process"/>
    <property type="evidence" value="ECO:0007669"/>
    <property type="project" value="UniProtKB-KW"/>
</dbReference>
<dbReference type="STRING" id="536979.SAMN04488055_0066"/>
<keyword evidence="3" id="KW-0444">Lipid biosynthesis</keyword>
<dbReference type="PRINTS" id="PR00075">
    <property type="entry name" value="FACDDSATRASE"/>
</dbReference>
<keyword evidence="4 12" id="KW-0812">Transmembrane</keyword>
<accession>A0A1N6D190</accession>
<feature type="transmembrane region" description="Helical" evidence="12">
    <location>
        <begin position="187"/>
        <end position="207"/>
    </location>
</feature>
<organism evidence="14 15">
    <name type="scientific">Chitinophaga niabensis</name>
    <dbReference type="NCBI Taxonomy" id="536979"/>
    <lineage>
        <taxon>Bacteria</taxon>
        <taxon>Pseudomonadati</taxon>
        <taxon>Bacteroidota</taxon>
        <taxon>Chitinophagia</taxon>
        <taxon>Chitinophagales</taxon>
        <taxon>Chitinophagaceae</taxon>
        <taxon>Chitinophaga</taxon>
    </lineage>
</organism>
<keyword evidence="10 12" id="KW-0472">Membrane</keyword>
<keyword evidence="7" id="KW-0560">Oxidoreductase</keyword>
<evidence type="ECO:0000256" key="7">
    <source>
        <dbReference type="ARBA" id="ARBA00023002"/>
    </source>
</evidence>
<dbReference type="Pfam" id="PF00487">
    <property type="entry name" value="FA_desaturase"/>
    <property type="match status" value="1"/>
</dbReference>
<name>A0A1N6D190_9BACT</name>
<keyword evidence="8" id="KW-0408">Iron</keyword>
<dbReference type="GO" id="GO:0016020">
    <property type="term" value="C:membrane"/>
    <property type="evidence" value="ECO:0007669"/>
    <property type="project" value="UniProtKB-SubCell"/>
</dbReference>
<evidence type="ECO:0000256" key="8">
    <source>
        <dbReference type="ARBA" id="ARBA00023004"/>
    </source>
</evidence>
<dbReference type="InterPro" id="IPR005804">
    <property type="entry name" value="FA_desaturase_dom"/>
</dbReference>
<comment type="similarity">
    <text evidence="2">Belongs to the fatty acid desaturase type 2 family.</text>
</comment>
<protein>
    <submittedName>
        <fullName evidence="14">Delta-9 acyl-phospholipid desaturase</fullName>
    </submittedName>
</protein>
<evidence type="ECO:0000256" key="5">
    <source>
        <dbReference type="ARBA" id="ARBA00022832"/>
    </source>
</evidence>
<dbReference type="GO" id="GO:0016717">
    <property type="term" value="F:oxidoreductase activity, acting on paired donors, with oxidation of a pair of donors resulting in the reduction of molecular oxygen to two molecules of water"/>
    <property type="evidence" value="ECO:0007669"/>
    <property type="project" value="InterPro"/>
</dbReference>
<dbReference type="EMBL" id="FSRA01000001">
    <property type="protein sequence ID" value="SIN64457.1"/>
    <property type="molecule type" value="Genomic_DNA"/>
</dbReference>
<sequence>MTTNLAKRERINWLHEMDFIGIHLVPLLAFFTHVTAFDWILCAVLYVVRMFFVTGGYHRYFSHRSYKTSRFFQFILAFGAQSSFQKGAIWWAANHRIHHKHSDTPEDPHSAKIYGFWYAHIGWIMGPEHKPTRFDLIKDVKEKELFWLNKYHWVPPVILAALVYFVGNKVNGAGWFDWQAGLSTLFIGFFLSTILLFHGTFTINSLMHKIGKPRYKTGDESKNNLILALITLGEGWHNNHHYYQSATRQGFYWWEIDITYYILRMLGLFGIVWDIRGVPQKVKDNNKVA</sequence>
<keyword evidence="11" id="KW-0275">Fatty acid biosynthesis</keyword>
<dbReference type="PANTHER" id="PTHR11351:SF31">
    <property type="entry name" value="DESATURASE 1, ISOFORM A-RELATED"/>
    <property type="match status" value="1"/>
</dbReference>
<proteinExistence type="inferred from homology"/>
<feature type="transmembrane region" description="Helical" evidence="12">
    <location>
        <begin position="37"/>
        <end position="57"/>
    </location>
</feature>
<feature type="domain" description="Fatty acid desaturase" evidence="13">
    <location>
        <begin position="39"/>
        <end position="260"/>
    </location>
</feature>
<keyword evidence="15" id="KW-1185">Reference proteome</keyword>
<dbReference type="OrthoDB" id="9768289at2"/>
<keyword evidence="6 12" id="KW-1133">Transmembrane helix</keyword>
<evidence type="ECO:0000256" key="1">
    <source>
        <dbReference type="ARBA" id="ARBA00004141"/>
    </source>
</evidence>
<evidence type="ECO:0000313" key="15">
    <source>
        <dbReference type="Proteomes" id="UP000185003"/>
    </source>
</evidence>
<dbReference type="PANTHER" id="PTHR11351">
    <property type="entry name" value="ACYL-COA DESATURASE"/>
    <property type="match status" value="1"/>
</dbReference>
<evidence type="ECO:0000256" key="6">
    <source>
        <dbReference type="ARBA" id="ARBA00022989"/>
    </source>
</evidence>
<evidence type="ECO:0000256" key="10">
    <source>
        <dbReference type="ARBA" id="ARBA00023136"/>
    </source>
</evidence>
<dbReference type="RefSeq" id="WP_074237136.1">
    <property type="nucleotide sequence ID" value="NZ_FSRA01000001.1"/>
</dbReference>
<dbReference type="InterPro" id="IPR015876">
    <property type="entry name" value="Acyl-CoA_DS"/>
</dbReference>
<evidence type="ECO:0000259" key="13">
    <source>
        <dbReference type="Pfam" id="PF00487"/>
    </source>
</evidence>
<evidence type="ECO:0000256" key="2">
    <source>
        <dbReference type="ARBA" id="ARBA00008749"/>
    </source>
</evidence>
<evidence type="ECO:0000256" key="9">
    <source>
        <dbReference type="ARBA" id="ARBA00023098"/>
    </source>
</evidence>
<evidence type="ECO:0000256" key="11">
    <source>
        <dbReference type="ARBA" id="ARBA00023160"/>
    </source>
</evidence>
<evidence type="ECO:0000256" key="3">
    <source>
        <dbReference type="ARBA" id="ARBA00022516"/>
    </source>
</evidence>
<evidence type="ECO:0000313" key="14">
    <source>
        <dbReference type="EMBL" id="SIN64457.1"/>
    </source>
</evidence>
<keyword evidence="5" id="KW-0276">Fatty acid metabolism</keyword>
<evidence type="ECO:0000256" key="12">
    <source>
        <dbReference type="SAM" id="Phobius"/>
    </source>
</evidence>
<gene>
    <name evidence="14" type="ORF">SAMN04488055_0066</name>
</gene>
<comment type="subcellular location">
    <subcellularLocation>
        <location evidence="1">Membrane</location>
        <topology evidence="1">Multi-pass membrane protein</topology>
    </subcellularLocation>
</comment>
<dbReference type="Proteomes" id="UP000185003">
    <property type="component" value="Unassembled WGS sequence"/>
</dbReference>
<feature type="transmembrane region" description="Helical" evidence="12">
    <location>
        <begin position="12"/>
        <end position="31"/>
    </location>
</feature>
<reference evidence="14 15" key="1">
    <citation type="submission" date="2016-11" db="EMBL/GenBank/DDBJ databases">
        <authorList>
            <person name="Jaros S."/>
            <person name="Januszkiewicz K."/>
            <person name="Wedrychowicz H."/>
        </authorList>
    </citation>
    <scope>NUCLEOTIDE SEQUENCE [LARGE SCALE GENOMIC DNA]</scope>
    <source>
        <strain evidence="14 15">DSM 24787</strain>
    </source>
</reference>
<evidence type="ECO:0000256" key="4">
    <source>
        <dbReference type="ARBA" id="ARBA00022692"/>
    </source>
</evidence>
<keyword evidence="9" id="KW-0443">Lipid metabolism</keyword>